<evidence type="ECO:0000313" key="8">
    <source>
        <dbReference type="EMBL" id="MBB4735185.1"/>
    </source>
</evidence>
<dbReference type="PANTHER" id="PTHR47816">
    <property type="entry name" value="RIBOSOMAL RNA SMALL SUBUNIT METHYLTRANSFERASE C"/>
    <property type="match status" value="1"/>
</dbReference>
<dbReference type="Pfam" id="PF05175">
    <property type="entry name" value="MTS"/>
    <property type="match status" value="1"/>
</dbReference>
<evidence type="ECO:0000256" key="5">
    <source>
        <dbReference type="SAM" id="MobiDB-lite"/>
    </source>
</evidence>
<keyword evidence="1" id="KW-0963">Cytoplasm</keyword>
<dbReference type="Proteomes" id="UP000540191">
    <property type="component" value="Unassembled WGS sequence"/>
</dbReference>
<dbReference type="Gene3D" id="3.40.50.150">
    <property type="entry name" value="Vaccinia Virus protein VP39"/>
    <property type="match status" value="2"/>
</dbReference>
<organism evidence="8 9">
    <name type="scientific">Micrococcus cohnii</name>
    <dbReference type="NCBI Taxonomy" id="993416"/>
    <lineage>
        <taxon>Bacteria</taxon>
        <taxon>Bacillati</taxon>
        <taxon>Actinomycetota</taxon>
        <taxon>Actinomycetes</taxon>
        <taxon>Micrococcales</taxon>
        <taxon>Micrococcaceae</taxon>
        <taxon>Micrococcus</taxon>
    </lineage>
</organism>
<dbReference type="EC" id="2.1.1.172" evidence="8"/>
<evidence type="ECO:0000259" key="7">
    <source>
        <dbReference type="Pfam" id="PF26049"/>
    </source>
</evidence>
<feature type="domain" description="RlmG N-terminal" evidence="7">
    <location>
        <begin position="40"/>
        <end position="221"/>
    </location>
</feature>
<dbReference type="GO" id="GO:0003676">
    <property type="term" value="F:nucleic acid binding"/>
    <property type="evidence" value="ECO:0007669"/>
    <property type="project" value="InterPro"/>
</dbReference>
<dbReference type="CDD" id="cd02440">
    <property type="entry name" value="AdoMet_MTases"/>
    <property type="match status" value="1"/>
</dbReference>
<dbReference type="InterPro" id="IPR002052">
    <property type="entry name" value="DNA_methylase_N6_adenine_CS"/>
</dbReference>
<feature type="domain" description="Methyltransferase small" evidence="6">
    <location>
        <begin position="305"/>
        <end position="442"/>
    </location>
</feature>
<comment type="caution">
    <text evidence="8">The sequence shown here is derived from an EMBL/GenBank/DDBJ whole genome shotgun (WGS) entry which is preliminary data.</text>
</comment>
<keyword evidence="3 8" id="KW-0489">Methyltransferase</keyword>
<feature type="region of interest" description="Disordered" evidence="5">
    <location>
        <begin position="1"/>
        <end position="29"/>
    </location>
</feature>
<dbReference type="EMBL" id="JACHNA010000001">
    <property type="protein sequence ID" value="MBB4735185.1"/>
    <property type="molecule type" value="Genomic_DNA"/>
</dbReference>
<evidence type="ECO:0000256" key="1">
    <source>
        <dbReference type="ARBA" id="ARBA00022490"/>
    </source>
</evidence>
<reference evidence="8 9" key="1">
    <citation type="submission" date="2020-08" db="EMBL/GenBank/DDBJ databases">
        <title>Sequencing the genomes of 1000 actinobacteria strains.</title>
        <authorList>
            <person name="Klenk H.-P."/>
        </authorList>
    </citation>
    <scope>NUCLEOTIDE SEQUENCE [LARGE SCALE GENOMIC DNA]</scope>
    <source>
        <strain evidence="8 9">DSM 23974</strain>
    </source>
</reference>
<evidence type="ECO:0000256" key="4">
    <source>
        <dbReference type="ARBA" id="ARBA00022679"/>
    </source>
</evidence>
<proteinExistence type="predicted"/>
<keyword evidence="4 8" id="KW-0808">Transferase</keyword>
<dbReference type="AlphaFoldDB" id="A0A7W7GN60"/>
<dbReference type="GO" id="GO:0052914">
    <property type="term" value="F:16S rRNA (guanine(1207)-N(2))-methyltransferase activity"/>
    <property type="evidence" value="ECO:0007669"/>
    <property type="project" value="UniProtKB-EC"/>
</dbReference>
<dbReference type="InterPro" id="IPR007848">
    <property type="entry name" value="Small_mtfrase_dom"/>
</dbReference>
<evidence type="ECO:0000256" key="3">
    <source>
        <dbReference type="ARBA" id="ARBA00022603"/>
    </source>
</evidence>
<evidence type="ECO:0000313" key="9">
    <source>
        <dbReference type="Proteomes" id="UP000540191"/>
    </source>
</evidence>
<evidence type="ECO:0000256" key="2">
    <source>
        <dbReference type="ARBA" id="ARBA00022552"/>
    </source>
</evidence>
<protein>
    <submittedName>
        <fullName evidence="8">16S rRNA (Guanine1207-N2)-methyltransferase</fullName>
        <ecNumber evidence="8">2.1.1.172</ecNumber>
    </submittedName>
</protein>
<dbReference type="InterPro" id="IPR029063">
    <property type="entry name" value="SAM-dependent_MTases_sf"/>
</dbReference>
<dbReference type="SUPFAM" id="SSF53335">
    <property type="entry name" value="S-adenosyl-L-methionine-dependent methyltransferases"/>
    <property type="match status" value="1"/>
</dbReference>
<dbReference type="Pfam" id="PF26049">
    <property type="entry name" value="RLMG_N"/>
    <property type="match status" value="1"/>
</dbReference>
<feature type="compositionally biased region" description="Polar residues" evidence="5">
    <location>
        <begin position="1"/>
        <end position="16"/>
    </location>
</feature>
<sequence length="447" mass="47679">MRPHTASSSTRPTGGSHTRPAPLTTPDVALGRLPRDWTTGFDHELLSRWPLTGSRERRAHDAADVLAVDTLCGWAATGRPVRRVSVLHDRHGGMSLPLLAAGLDVRVGLDDASAVRSLSANLEHFRDSDGALPAGWGRLRIGGVDADMLAGATEVVLALPRSLDELWLTAARIARHADDDVLVLGAGRDKHMSPSMNEVLLRCFETVVPGRGRSKSRVLTALRPRTEVHEPEPQRRVHRVAGIGELTLVGGRATFGGAALDPGSRLLAETLAQRRPELPQSGARPVRTESGLQVHVPHERPEGAPDVVDLGSGNGTLAIVAARLWPRAHVLATDQSADAAASSAASVTANNLEERVRVRQADALTGLPEASVLAVVLNPPFHDGAAVDPAVADRLIADAARVLVPSGRLWCVVNSHLRHRALLERVVGPTTQLARNATFTVTESVRR</sequence>
<keyword evidence="2" id="KW-0698">rRNA processing</keyword>
<name>A0A7W7GN60_9MICC</name>
<accession>A0A7W7GN60</accession>
<keyword evidence="9" id="KW-1185">Reference proteome</keyword>
<dbReference type="InterPro" id="IPR046977">
    <property type="entry name" value="RsmC/RlmG"/>
</dbReference>
<dbReference type="RefSeq" id="WP_184241119.1">
    <property type="nucleotide sequence ID" value="NZ_JACHNA010000001.1"/>
</dbReference>
<dbReference type="PROSITE" id="PS00092">
    <property type="entry name" value="N6_MTASE"/>
    <property type="match status" value="1"/>
</dbReference>
<dbReference type="InterPro" id="IPR058679">
    <property type="entry name" value="RlmG_N"/>
</dbReference>
<dbReference type="PANTHER" id="PTHR47816:SF4">
    <property type="entry name" value="RIBOSOMAL RNA SMALL SUBUNIT METHYLTRANSFERASE C"/>
    <property type="match status" value="1"/>
</dbReference>
<gene>
    <name evidence="8" type="ORF">HDA30_000693</name>
</gene>
<evidence type="ECO:0000259" key="6">
    <source>
        <dbReference type="Pfam" id="PF05175"/>
    </source>
</evidence>